<feature type="coiled-coil region" evidence="4">
    <location>
        <begin position="561"/>
        <end position="619"/>
    </location>
</feature>
<dbReference type="Proteomes" id="UP001596303">
    <property type="component" value="Unassembled WGS sequence"/>
</dbReference>
<dbReference type="PANTHER" id="PTHR19211:SF14">
    <property type="entry name" value="ATP-BINDING CASSETTE SUB-FAMILY F MEMBER 1"/>
    <property type="match status" value="1"/>
</dbReference>
<keyword evidence="3 7" id="KW-0067">ATP-binding</keyword>
<dbReference type="SMART" id="SM00382">
    <property type="entry name" value="AAA"/>
    <property type="match status" value="2"/>
</dbReference>
<dbReference type="InterPro" id="IPR027417">
    <property type="entry name" value="P-loop_NTPase"/>
</dbReference>
<proteinExistence type="predicted"/>
<reference evidence="8" key="1">
    <citation type="journal article" date="2019" name="Int. J. Syst. Evol. Microbiol.">
        <title>The Global Catalogue of Microorganisms (GCM) 10K type strain sequencing project: providing services to taxonomists for standard genome sequencing and annotation.</title>
        <authorList>
            <consortium name="The Broad Institute Genomics Platform"/>
            <consortium name="The Broad Institute Genome Sequencing Center for Infectious Disease"/>
            <person name="Wu L."/>
            <person name="Ma J."/>
        </authorList>
    </citation>
    <scope>NUCLEOTIDE SEQUENCE [LARGE SCALE GENOMIC DNA]</scope>
    <source>
        <strain evidence="8">CGMCC-1.15741</strain>
    </source>
</reference>
<evidence type="ECO:0000256" key="2">
    <source>
        <dbReference type="ARBA" id="ARBA00022741"/>
    </source>
</evidence>
<keyword evidence="8" id="KW-1185">Reference proteome</keyword>
<dbReference type="PROSITE" id="PS50893">
    <property type="entry name" value="ABC_TRANSPORTER_2"/>
    <property type="match status" value="2"/>
</dbReference>
<name>A0ABW1S5I1_9PROT</name>
<dbReference type="InterPro" id="IPR032781">
    <property type="entry name" value="ABC_tran_Xtn"/>
</dbReference>
<evidence type="ECO:0000256" key="3">
    <source>
        <dbReference type="ARBA" id="ARBA00022840"/>
    </source>
</evidence>
<evidence type="ECO:0000313" key="7">
    <source>
        <dbReference type="EMBL" id="MFC6196917.1"/>
    </source>
</evidence>
<keyword evidence="2" id="KW-0547">Nucleotide-binding</keyword>
<dbReference type="RefSeq" id="WP_377374982.1">
    <property type="nucleotide sequence ID" value="NZ_JBHSSW010000003.1"/>
</dbReference>
<dbReference type="Pfam" id="PF12848">
    <property type="entry name" value="ABC_tran_Xtn"/>
    <property type="match status" value="1"/>
</dbReference>
<dbReference type="PROSITE" id="PS00211">
    <property type="entry name" value="ABC_TRANSPORTER_1"/>
    <property type="match status" value="2"/>
</dbReference>
<dbReference type="EMBL" id="JBHSSW010000003">
    <property type="protein sequence ID" value="MFC6196917.1"/>
    <property type="molecule type" value="Genomic_DNA"/>
</dbReference>
<keyword evidence="4" id="KW-0175">Coiled coil</keyword>
<keyword evidence="1" id="KW-0677">Repeat</keyword>
<organism evidence="7 8">
    <name type="scientific">Ponticaulis profundi</name>
    <dbReference type="NCBI Taxonomy" id="2665222"/>
    <lineage>
        <taxon>Bacteria</taxon>
        <taxon>Pseudomonadati</taxon>
        <taxon>Pseudomonadota</taxon>
        <taxon>Alphaproteobacteria</taxon>
        <taxon>Hyphomonadales</taxon>
        <taxon>Hyphomonadaceae</taxon>
        <taxon>Ponticaulis</taxon>
    </lineage>
</organism>
<accession>A0ABW1S5I1</accession>
<feature type="compositionally biased region" description="Basic and acidic residues" evidence="5">
    <location>
        <begin position="544"/>
        <end position="553"/>
    </location>
</feature>
<gene>
    <name evidence="7" type="ORF">ACFQDM_02450</name>
</gene>
<feature type="domain" description="ABC transporter" evidence="6">
    <location>
        <begin position="2"/>
        <end position="245"/>
    </location>
</feature>
<sequence>MLTISDLDFAFGTRTLFEGASAQISKGWKVGLVGRNGTGKSTLLGLIREAYQTPAKDNAIRFNEGATLGWVAQEVAATDQAILDVVLEADQERHALMVQSETETDPDKIGEIHARLLDIDAWSAEARASEVLMGLGFTNDDLARPTKEFSGGWRMRAAIAGVLFSQPDVLLLDEPTNYLDLEGAAWLEGYLKAYPNTVILVSHDRELLNSVSTHTLALEQKQLILSNGGYDAYLELRAAKMAQLEAQKKKQDADRAHLQSFVDRFRAKASKARQAQSRIKMLERMQSVTVPIQERTVPFVFKAPEEQLAPPLLELRNAELGYGEGARILSDVNLRLDPEDRIAIVGTNGQGKTTLVKSIAQRLSLMGGERIAPGSIRIGYFSQDQMDELSPGDTVMDHVRQALPKDTPPAKVRAKSAQLGFSVEKVETKVEKLSGGEKVRLLMGLMAMTEPHILILDEPTSHLDIDSREALIYALNDYQGAVLLITHDVYLAEGTADELWLVKDGEAKPYAGDLNDYRQLVMSADRGGSKGPAKKSEPVVPAPKVDKAEARQRAAEARKAAAPLKKKADAAEKRLEQANRRIAALDDEMVLPGLSSERMQALMKERAEQVEKAELAEMEWLEASEAYEVATGEA</sequence>
<dbReference type="Gene3D" id="3.40.50.300">
    <property type="entry name" value="P-loop containing nucleotide triphosphate hydrolases"/>
    <property type="match status" value="2"/>
</dbReference>
<evidence type="ECO:0000313" key="8">
    <source>
        <dbReference type="Proteomes" id="UP001596303"/>
    </source>
</evidence>
<evidence type="ECO:0000256" key="5">
    <source>
        <dbReference type="SAM" id="MobiDB-lite"/>
    </source>
</evidence>
<evidence type="ECO:0000256" key="1">
    <source>
        <dbReference type="ARBA" id="ARBA00022737"/>
    </source>
</evidence>
<dbReference type="InterPro" id="IPR003439">
    <property type="entry name" value="ABC_transporter-like_ATP-bd"/>
</dbReference>
<dbReference type="InterPro" id="IPR003593">
    <property type="entry name" value="AAA+_ATPase"/>
</dbReference>
<dbReference type="InterPro" id="IPR017871">
    <property type="entry name" value="ABC_transporter-like_CS"/>
</dbReference>
<dbReference type="CDD" id="cd03221">
    <property type="entry name" value="ABCF_EF-3"/>
    <property type="match status" value="2"/>
</dbReference>
<evidence type="ECO:0000256" key="4">
    <source>
        <dbReference type="SAM" id="Coils"/>
    </source>
</evidence>
<dbReference type="PANTHER" id="PTHR19211">
    <property type="entry name" value="ATP-BINDING TRANSPORT PROTEIN-RELATED"/>
    <property type="match status" value="1"/>
</dbReference>
<protein>
    <submittedName>
        <fullName evidence="7">ABC-F family ATP-binding cassette domain-containing protein</fullName>
    </submittedName>
</protein>
<dbReference type="SUPFAM" id="SSF52540">
    <property type="entry name" value="P-loop containing nucleoside triphosphate hydrolases"/>
    <property type="match status" value="2"/>
</dbReference>
<dbReference type="GO" id="GO:0005524">
    <property type="term" value="F:ATP binding"/>
    <property type="evidence" value="ECO:0007669"/>
    <property type="project" value="UniProtKB-KW"/>
</dbReference>
<dbReference type="Pfam" id="PF00005">
    <property type="entry name" value="ABC_tran"/>
    <property type="match status" value="2"/>
</dbReference>
<dbReference type="InterPro" id="IPR050611">
    <property type="entry name" value="ABCF"/>
</dbReference>
<evidence type="ECO:0000259" key="6">
    <source>
        <dbReference type="PROSITE" id="PS50893"/>
    </source>
</evidence>
<feature type="domain" description="ABC transporter" evidence="6">
    <location>
        <begin position="313"/>
        <end position="529"/>
    </location>
</feature>
<feature type="region of interest" description="Disordered" evidence="5">
    <location>
        <begin position="524"/>
        <end position="553"/>
    </location>
</feature>
<comment type="caution">
    <text evidence="7">The sequence shown here is derived from an EMBL/GenBank/DDBJ whole genome shotgun (WGS) entry which is preliminary data.</text>
</comment>